<keyword evidence="3 4" id="KW-0378">Hydrolase</keyword>
<dbReference type="GO" id="GO:0052689">
    <property type="term" value="F:carboxylic ester hydrolase activity"/>
    <property type="evidence" value="ECO:0007669"/>
    <property type="project" value="UniProtKB-KW"/>
</dbReference>
<evidence type="ECO:0000313" key="6">
    <source>
        <dbReference type="Proteomes" id="UP000887569"/>
    </source>
</evidence>
<evidence type="ECO:0000256" key="3">
    <source>
        <dbReference type="ARBA" id="ARBA00022801"/>
    </source>
</evidence>
<dbReference type="PROSITE" id="PS00122">
    <property type="entry name" value="CARBOXYLESTERASE_B_1"/>
    <property type="match status" value="1"/>
</dbReference>
<feature type="domain" description="Carboxylesterase type B" evidence="5">
    <location>
        <begin position="36"/>
        <end position="557"/>
    </location>
</feature>
<keyword evidence="6" id="KW-1185">Reference proteome</keyword>
<dbReference type="Pfam" id="PF00135">
    <property type="entry name" value="COesterase"/>
    <property type="match status" value="1"/>
</dbReference>
<reference evidence="7" key="1">
    <citation type="submission" date="2022-11" db="UniProtKB">
        <authorList>
            <consortium name="WormBaseParasite"/>
        </authorList>
    </citation>
    <scope>IDENTIFICATION</scope>
</reference>
<dbReference type="AlphaFoldDB" id="A0A915BM99"/>
<accession>A0A915BM99</accession>
<dbReference type="EC" id="3.1.1.-" evidence="4"/>
<sequence>MFESRRMIEVGEKIFRRMNRWLLLLSLPFLSSAQTPPIVPTQYGEVKGFYFGDARAAVFLGIPFAKPPVGDLRFEKPQEPDAWSGTLGTARFKPGCPPHHRSAITTSISEDCLYLNIMTPFVNQELQLTHESKFPVLVWIHGGGFSIGSADLYHYGNLTKNFVASGIVFVTVQYRLGPLGFLSSGDEELPGNLGYWDKTAALRFVKENIAYFGGDPNRITIFGLSSGGASVGGLTISPHSRDLFEQSISMSGPTLAEWAASESVVGASKALAKHLGCNVDNSTQMKHCMKTKSVYEILDAVEETGKSRYALNVIKYGPRIDGDFFPKDSEELIKEAPPKPTIVGTAEKEGLFFTILGESDCLHQLYIRPQSFEQYGRSDLVEFIREVVAPKRLLAEHSDKVQRKLIEHYVNSPYENDYKFYLERYTQLITDALFHVPLVREAHMKAQLGWPIWFYVTDHYNAALFRGGLPVKGATHVGEFPYLFGIFPYGEFLFDEDETQMQVAMLEALRNFVKNGNPSSPVQEWAPTTPEHPGRHLRFRPRTVMEEVLFNETIAFWESMNKYDFDIVRGITRNAAASHEEL</sequence>
<dbReference type="SUPFAM" id="SSF53474">
    <property type="entry name" value="alpha/beta-Hydrolases"/>
    <property type="match status" value="1"/>
</dbReference>
<dbReference type="PANTHER" id="PTHR44590">
    <property type="entry name" value="CARBOXYLIC ESTER HYDROLASE-RELATED"/>
    <property type="match status" value="1"/>
</dbReference>
<dbReference type="InterPro" id="IPR029058">
    <property type="entry name" value="AB_hydrolase_fold"/>
</dbReference>
<dbReference type="Proteomes" id="UP000887569">
    <property type="component" value="Unplaced"/>
</dbReference>
<evidence type="ECO:0000259" key="5">
    <source>
        <dbReference type="Pfam" id="PF00135"/>
    </source>
</evidence>
<protein>
    <recommendedName>
        <fullName evidence="4">Carboxylic ester hydrolase</fullName>
        <ecNumber evidence="4">3.1.1.-</ecNumber>
    </recommendedName>
</protein>
<evidence type="ECO:0000256" key="2">
    <source>
        <dbReference type="ARBA" id="ARBA00022487"/>
    </source>
</evidence>
<keyword evidence="4" id="KW-0732">Signal</keyword>
<dbReference type="Gene3D" id="3.40.50.1820">
    <property type="entry name" value="alpha/beta hydrolase"/>
    <property type="match status" value="1"/>
</dbReference>
<dbReference type="PANTHER" id="PTHR44590:SF3">
    <property type="entry name" value="CARBOXYLESTERASE TYPE B DOMAIN-CONTAINING PROTEIN"/>
    <property type="match status" value="1"/>
</dbReference>
<evidence type="ECO:0000313" key="7">
    <source>
        <dbReference type="WBParaSite" id="PgR046_g059_t02"/>
    </source>
</evidence>
<evidence type="ECO:0000256" key="4">
    <source>
        <dbReference type="RuleBase" id="RU361235"/>
    </source>
</evidence>
<proteinExistence type="inferred from homology"/>
<keyword evidence="2" id="KW-0719">Serine esterase</keyword>
<name>A0A915BM99_PARUN</name>
<dbReference type="InterPro" id="IPR019826">
    <property type="entry name" value="Carboxylesterase_B_AS"/>
</dbReference>
<dbReference type="InterPro" id="IPR002018">
    <property type="entry name" value="CarbesteraseB"/>
</dbReference>
<comment type="similarity">
    <text evidence="1 4">Belongs to the type-B carboxylesterase/lipase family.</text>
</comment>
<feature type="chain" id="PRO_5038168071" description="Carboxylic ester hydrolase" evidence="4">
    <location>
        <begin position="34"/>
        <end position="582"/>
    </location>
</feature>
<organism evidence="6 7">
    <name type="scientific">Parascaris univalens</name>
    <name type="common">Nematode worm</name>
    <dbReference type="NCBI Taxonomy" id="6257"/>
    <lineage>
        <taxon>Eukaryota</taxon>
        <taxon>Metazoa</taxon>
        <taxon>Ecdysozoa</taxon>
        <taxon>Nematoda</taxon>
        <taxon>Chromadorea</taxon>
        <taxon>Rhabditida</taxon>
        <taxon>Spirurina</taxon>
        <taxon>Ascaridomorpha</taxon>
        <taxon>Ascaridoidea</taxon>
        <taxon>Ascarididae</taxon>
        <taxon>Parascaris</taxon>
    </lineage>
</organism>
<feature type="signal peptide" evidence="4">
    <location>
        <begin position="1"/>
        <end position="33"/>
    </location>
</feature>
<evidence type="ECO:0000256" key="1">
    <source>
        <dbReference type="ARBA" id="ARBA00005964"/>
    </source>
</evidence>
<dbReference type="WBParaSite" id="PgR046_g059_t02">
    <property type="protein sequence ID" value="PgR046_g059_t02"/>
    <property type="gene ID" value="PgR046_g059"/>
</dbReference>